<dbReference type="GO" id="GO:0005834">
    <property type="term" value="C:heterotrimeric G-protein complex"/>
    <property type="evidence" value="ECO:0007669"/>
    <property type="project" value="TreeGrafter"/>
</dbReference>
<feature type="binding site" evidence="7">
    <location>
        <position position="180"/>
    </location>
    <ligand>
        <name>Mg(2+)</name>
        <dbReference type="ChEBI" id="CHEBI:18420"/>
    </ligand>
</feature>
<keyword evidence="2 6" id="KW-0547">Nucleotide-binding</keyword>
<dbReference type="InterPro" id="IPR027417">
    <property type="entry name" value="P-loop_NTPase"/>
</dbReference>
<dbReference type="SUPFAM" id="SSF47895">
    <property type="entry name" value="Transducin (alpha subunit), insertion domain"/>
    <property type="match status" value="1"/>
</dbReference>
<feature type="binding site" evidence="7">
    <location>
        <position position="53"/>
    </location>
    <ligand>
        <name>Mg(2+)</name>
        <dbReference type="ChEBI" id="CHEBI:18420"/>
    </ligand>
</feature>
<dbReference type="CDD" id="cd00066">
    <property type="entry name" value="G-alpha"/>
    <property type="match status" value="1"/>
</dbReference>
<evidence type="ECO:0000256" key="5">
    <source>
        <dbReference type="ARBA" id="ARBA00023224"/>
    </source>
</evidence>
<evidence type="ECO:0000256" key="4">
    <source>
        <dbReference type="ARBA" id="ARBA00023134"/>
    </source>
</evidence>
<dbReference type="FunFam" id="3.40.50.300:FF:000181">
    <property type="entry name" value="Guanine nucleotide-binding protein subunit alpha"/>
    <property type="match status" value="1"/>
</dbReference>
<proteinExistence type="predicted"/>
<evidence type="ECO:0000313" key="9">
    <source>
        <dbReference type="EMBL" id="KAJ3441183.1"/>
    </source>
</evidence>
<evidence type="ECO:0000313" key="12">
    <source>
        <dbReference type="Proteomes" id="UP001150062"/>
    </source>
</evidence>
<dbReference type="PANTHER" id="PTHR10218">
    <property type="entry name" value="GTP-BINDING PROTEIN ALPHA SUBUNIT"/>
    <property type="match status" value="1"/>
</dbReference>
<keyword evidence="3 7" id="KW-0460">Magnesium</keyword>
<keyword evidence="1 7" id="KW-0479">Metal-binding</keyword>
<dbReference type="PROSITE" id="PS51882">
    <property type="entry name" value="G_ALPHA"/>
    <property type="match status" value="1"/>
</dbReference>
<dbReference type="GO" id="GO:0031683">
    <property type="term" value="F:G-protein beta/gamma-subunit complex binding"/>
    <property type="evidence" value="ECO:0007669"/>
    <property type="project" value="InterPro"/>
</dbReference>
<dbReference type="EMBL" id="JANTQA010000029">
    <property type="protein sequence ID" value="KAJ3441183.1"/>
    <property type="molecule type" value="Genomic_DNA"/>
</dbReference>
<dbReference type="EMBL" id="JAOAOG010000256">
    <property type="protein sequence ID" value="KAJ6235640.1"/>
    <property type="molecule type" value="Genomic_DNA"/>
</dbReference>
<dbReference type="InterPro" id="IPR011025">
    <property type="entry name" value="GproteinA_insert"/>
</dbReference>
<dbReference type="AlphaFoldDB" id="A0AAV7ZLG7"/>
<evidence type="ECO:0000256" key="1">
    <source>
        <dbReference type="ARBA" id="ARBA00022723"/>
    </source>
</evidence>
<dbReference type="Proteomes" id="UP001146793">
    <property type="component" value="Unassembled WGS sequence"/>
</dbReference>
<keyword evidence="5" id="KW-0807">Transducer</keyword>
<dbReference type="GO" id="GO:0003924">
    <property type="term" value="F:GTPase activity"/>
    <property type="evidence" value="ECO:0007669"/>
    <property type="project" value="InterPro"/>
</dbReference>
<keyword evidence="4 6" id="KW-0342">GTP-binding</keyword>
<dbReference type="SMART" id="SM00275">
    <property type="entry name" value="G_alpha"/>
    <property type="match status" value="1"/>
</dbReference>
<name>A0AAV7ZLG7_9EUKA</name>
<evidence type="ECO:0000256" key="7">
    <source>
        <dbReference type="PIRSR" id="PIRSR601019-2"/>
    </source>
</evidence>
<dbReference type="GO" id="GO:0005525">
    <property type="term" value="F:GTP binding"/>
    <property type="evidence" value="ECO:0007669"/>
    <property type="project" value="UniProtKB-KW"/>
</dbReference>
<evidence type="ECO:0000256" key="2">
    <source>
        <dbReference type="ARBA" id="ARBA00022741"/>
    </source>
</evidence>
<keyword evidence="12" id="KW-1185">Reference proteome</keyword>
<protein>
    <submittedName>
        <fullName evidence="9">Guanine nucleotide-binding protein g(O) subunit alpha</fullName>
    </submittedName>
</protein>
<feature type="region of interest" description="Disordered" evidence="8">
    <location>
        <begin position="1"/>
        <end position="23"/>
    </location>
</feature>
<evidence type="ECO:0000313" key="10">
    <source>
        <dbReference type="EMBL" id="KAJ6235640.1"/>
    </source>
</evidence>
<reference evidence="9" key="2">
    <citation type="submission" date="2022-08" db="EMBL/GenBank/DDBJ databases">
        <title>Novel sulphate-reducing endosymbionts in the free-living metamonad Anaeramoeba.</title>
        <authorList>
            <person name="Jerlstrom-Hultqvist J."/>
            <person name="Cepicka I."/>
            <person name="Gallot-Lavallee L."/>
            <person name="Salas-Leiva D."/>
            <person name="Curtis B.A."/>
            <person name="Zahonova K."/>
            <person name="Pipaliya S."/>
            <person name="Dacks J."/>
            <person name="Roger A.J."/>
        </authorList>
    </citation>
    <scope>NUCLEOTIDE SEQUENCE</scope>
    <source>
        <strain evidence="9">Busselton2</strain>
    </source>
</reference>
<dbReference type="GO" id="GO:0001664">
    <property type="term" value="F:G protein-coupled receptor binding"/>
    <property type="evidence" value="ECO:0007669"/>
    <property type="project" value="TreeGrafter"/>
</dbReference>
<evidence type="ECO:0000256" key="3">
    <source>
        <dbReference type="ARBA" id="ARBA00022842"/>
    </source>
</evidence>
<sequence length="352" mass="40884">MGNLSRKKKKNKKEKQKEKTKNNLIDLQMDQENEKIQKTIKIITLGTGESGKSTFLKQLSILYSTGFEESSRELYASTIQKNLIHYIKILLRAAHSLGIKMQEENIRLSRSFFAFDDLTTQSLQAIIQLWSDPGLKEAYERRSEFQLPDMSKYFLDDAERIGKSDYLPTDQDILNCRIPTTGVNELNIVVDDLPWVVVDVGGQRSERRKWIHHFDGVTLVVYVVALSEYDQRLFEDQTVNRMLESLDLFAKTINNECFENKNCVVLFNKDDIFRKKIKEIPLKTCFPNFTGENDYQSTCKFIQEKFDKIGRNKKRVIFYHFTCATDTESMRAVFDVVSSTILQNQLNVGGYL</sequence>
<organism evidence="9 11">
    <name type="scientific">Anaeramoeba flamelloides</name>
    <dbReference type="NCBI Taxonomy" id="1746091"/>
    <lineage>
        <taxon>Eukaryota</taxon>
        <taxon>Metamonada</taxon>
        <taxon>Anaeramoebidae</taxon>
        <taxon>Anaeramoeba</taxon>
    </lineage>
</organism>
<dbReference type="PRINTS" id="PR00318">
    <property type="entry name" value="GPROTEINA"/>
</dbReference>
<feature type="binding site" evidence="6">
    <location>
        <position position="324"/>
    </location>
    <ligand>
        <name>GTP</name>
        <dbReference type="ChEBI" id="CHEBI:37565"/>
    </ligand>
</feature>
<dbReference type="Gene3D" id="3.40.50.300">
    <property type="entry name" value="P-loop containing nucleotide triphosphate hydrolases"/>
    <property type="match status" value="1"/>
</dbReference>
<evidence type="ECO:0000256" key="8">
    <source>
        <dbReference type="SAM" id="MobiDB-lite"/>
    </source>
</evidence>
<dbReference type="SUPFAM" id="SSF52540">
    <property type="entry name" value="P-loop containing nucleoside triphosphate hydrolases"/>
    <property type="match status" value="1"/>
</dbReference>
<feature type="binding site" evidence="6">
    <location>
        <begin position="199"/>
        <end position="203"/>
    </location>
    <ligand>
        <name>GTP</name>
        <dbReference type="ChEBI" id="CHEBI:37565"/>
    </ligand>
</feature>
<comment type="caution">
    <text evidence="9">The sequence shown here is derived from an EMBL/GenBank/DDBJ whole genome shotgun (WGS) entry which is preliminary data.</text>
</comment>
<dbReference type="Gene3D" id="1.10.400.10">
    <property type="entry name" value="GI Alpha 1, domain 2-like"/>
    <property type="match status" value="1"/>
</dbReference>
<dbReference type="InterPro" id="IPR001019">
    <property type="entry name" value="Gprotein_alpha_su"/>
</dbReference>
<dbReference type="GO" id="GO:0005737">
    <property type="term" value="C:cytoplasm"/>
    <property type="evidence" value="ECO:0007669"/>
    <property type="project" value="TreeGrafter"/>
</dbReference>
<dbReference type="GO" id="GO:0046872">
    <property type="term" value="F:metal ion binding"/>
    <property type="evidence" value="ECO:0007669"/>
    <property type="project" value="UniProtKB-KW"/>
</dbReference>
<dbReference type="Proteomes" id="UP001150062">
    <property type="component" value="Unassembled WGS sequence"/>
</dbReference>
<dbReference type="GO" id="GO:0007188">
    <property type="term" value="P:adenylate cyclase-modulating G protein-coupled receptor signaling pathway"/>
    <property type="evidence" value="ECO:0007669"/>
    <property type="project" value="TreeGrafter"/>
</dbReference>
<feature type="binding site" evidence="6">
    <location>
        <begin position="49"/>
        <end position="54"/>
    </location>
    <ligand>
        <name>GTP</name>
        <dbReference type="ChEBI" id="CHEBI:37565"/>
    </ligand>
</feature>
<accession>A0AAV7ZLG7</accession>
<reference evidence="10" key="1">
    <citation type="submission" date="2022-08" db="EMBL/GenBank/DDBJ databases">
        <title>Novel sulfate-reducing endosymbionts in the free-living metamonad Anaeramoeba.</title>
        <authorList>
            <person name="Jerlstrom-Hultqvist J."/>
            <person name="Cepicka I."/>
            <person name="Gallot-Lavallee L."/>
            <person name="Salas-Leiva D."/>
            <person name="Curtis B.A."/>
            <person name="Zahonova K."/>
            <person name="Pipaliya S."/>
            <person name="Dacks J."/>
            <person name="Roger A.J."/>
        </authorList>
    </citation>
    <scope>NUCLEOTIDE SEQUENCE</scope>
    <source>
        <strain evidence="10">Schooner1</strain>
    </source>
</reference>
<feature type="binding site" evidence="6">
    <location>
        <begin position="174"/>
        <end position="180"/>
    </location>
    <ligand>
        <name>GTP</name>
        <dbReference type="ChEBI" id="CHEBI:37565"/>
    </ligand>
</feature>
<gene>
    <name evidence="9" type="ORF">M0812_13189</name>
    <name evidence="10" type="ORF">M0813_28472</name>
</gene>
<evidence type="ECO:0000256" key="6">
    <source>
        <dbReference type="PIRSR" id="PIRSR601019-1"/>
    </source>
</evidence>
<feature type="binding site" evidence="6">
    <location>
        <begin position="268"/>
        <end position="271"/>
    </location>
    <ligand>
        <name>GTP</name>
        <dbReference type="ChEBI" id="CHEBI:37565"/>
    </ligand>
</feature>
<evidence type="ECO:0000313" key="11">
    <source>
        <dbReference type="Proteomes" id="UP001146793"/>
    </source>
</evidence>
<dbReference type="PANTHER" id="PTHR10218:SF302">
    <property type="entry name" value="GUANINE NUCLEOTIDE-BINDING PROTEIN ALPHA-5 SUBUNIT"/>
    <property type="match status" value="1"/>
</dbReference>
<dbReference type="Pfam" id="PF00503">
    <property type="entry name" value="G-alpha"/>
    <property type="match status" value="1"/>
</dbReference>
<feature type="compositionally biased region" description="Basic residues" evidence="8">
    <location>
        <begin position="1"/>
        <end position="14"/>
    </location>
</feature>